<dbReference type="SUPFAM" id="SSF47473">
    <property type="entry name" value="EF-hand"/>
    <property type="match status" value="1"/>
</dbReference>
<evidence type="ECO:0000256" key="1">
    <source>
        <dbReference type="SAM" id="MobiDB-lite"/>
    </source>
</evidence>
<feature type="compositionally biased region" description="Gly residues" evidence="1">
    <location>
        <begin position="106"/>
        <end position="116"/>
    </location>
</feature>
<accession>A0A1I8FG79</accession>
<feature type="compositionally biased region" description="Low complexity" evidence="1">
    <location>
        <begin position="1018"/>
        <end position="1058"/>
    </location>
</feature>
<dbReference type="Gene3D" id="1.10.238.10">
    <property type="entry name" value="EF-hand"/>
    <property type="match status" value="1"/>
</dbReference>
<evidence type="ECO:0000313" key="2">
    <source>
        <dbReference type="Proteomes" id="UP000095280"/>
    </source>
</evidence>
<feature type="region of interest" description="Disordered" evidence="1">
    <location>
        <begin position="222"/>
        <end position="249"/>
    </location>
</feature>
<feature type="compositionally biased region" description="Low complexity" evidence="1">
    <location>
        <begin position="425"/>
        <end position="439"/>
    </location>
</feature>
<proteinExistence type="predicted"/>
<name>A0A1I8FG79_9PLAT</name>
<feature type="region of interest" description="Disordered" evidence="1">
    <location>
        <begin position="1018"/>
        <end position="1093"/>
    </location>
</feature>
<dbReference type="PANTHER" id="PTHR20875">
    <property type="entry name" value="EF-HAND CALCIUM-BINDING DOMAIN-CONTAINING PROTEIN 6-RELATED"/>
    <property type="match status" value="1"/>
</dbReference>
<feature type="region of interest" description="Disordered" evidence="1">
    <location>
        <begin position="994"/>
        <end position="1013"/>
    </location>
</feature>
<feature type="region of interest" description="Disordered" evidence="1">
    <location>
        <begin position="894"/>
        <end position="941"/>
    </location>
</feature>
<reference evidence="3" key="1">
    <citation type="submission" date="2016-11" db="UniProtKB">
        <authorList>
            <consortium name="WormBaseParasite"/>
        </authorList>
    </citation>
    <scope>IDENTIFICATION</scope>
</reference>
<dbReference type="Proteomes" id="UP000095280">
    <property type="component" value="Unplaced"/>
</dbReference>
<dbReference type="GO" id="GO:0005654">
    <property type="term" value="C:nucleoplasm"/>
    <property type="evidence" value="ECO:0007669"/>
    <property type="project" value="TreeGrafter"/>
</dbReference>
<organism evidence="2 3">
    <name type="scientific">Macrostomum lignano</name>
    <dbReference type="NCBI Taxonomy" id="282301"/>
    <lineage>
        <taxon>Eukaryota</taxon>
        <taxon>Metazoa</taxon>
        <taxon>Spiralia</taxon>
        <taxon>Lophotrochozoa</taxon>
        <taxon>Platyhelminthes</taxon>
        <taxon>Rhabditophora</taxon>
        <taxon>Macrostomorpha</taxon>
        <taxon>Macrostomida</taxon>
        <taxon>Macrostomidae</taxon>
        <taxon>Macrostomum</taxon>
    </lineage>
</organism>
<evidence type="ECO:0000313" key="3">
    <source>
        <dbReference type="WBParaSite" id="maker-unitig_33666-snap-gene-0.3-mRNA-1"/>
    </source>
</evidence>
<feature type="region of interest" description="Disordered" evidence="1">
    <location>
        <begin position="286"/>
        <end position="319"/>
    </location>
</feature>
<feature type="region of interest" description="Disordered" evidence="1">
    <location>
        <begin position="786"/>
        <end position="812"/>
    </location>
</feature>
<feature type="region of interest" description="Disordered" evidence="1">
    <location>
        <begin position="95"/>
        <end position="116"/>
    </location>
</feature>
<dbReference type="InterPro" id="IPR052603">
    <property type="entry name" value="EFCB6"/>
</dbReference>
<dbReference type="AlphaFoldDB" id="A0A1I8FG79"/>
<protein>
    <submittedName>
        <fullName evidence="3">EF-hand domain-containing protein</fullName>
    </submittedName>
</protein>
<feature type="compositionally biased region" description="Low complexity" evidence="1">
    <location>
        <begin position="791"/>
        <end position="808"/>
    </location>
</feature>
<dbReference type="InterPro" id="IPR011992">
    <property type="entry name" value="EF-hand-dom_pair"/>
</dbReference>
<keyword evidence="2" id="KW-1185">Reference proteome</keyword>
<dbReference type="PANTHER" id="PTHR20875:SF2">
    <property type="entry name" value="EF-HAND CALCIUM-BINDING DOMAIN-CONTAINING PROTEIN 6"/>
    <property type="match status" value="1"/>
</dbReference>
<feature type="compositionally biased region" description="Low complexity" evidence="1">
    <location>
        <begin position="905"/>
        <end position="919"/>
    </location>
</feature>
<dbReference type="WBParaSite" id="maker-unitig_33666-snap-gene-0.3-mRNA-1">
    <property type="protein sequence ID" value="maker-unitig_33666-snap-gene-0.3-mRNA-1"/>
    <property type="gene ID" value="maker-unitig_33666-snap-gene-0.3"/>
</dbReference>
<feature type="region of interest" description="Disordered" evidence="1">
    <location>
        <begin position="415"/>
        <end position="480"/>
    </location>
</feature>
<sequence length="1124" mass="119465">IHVDDFCAVLRRLAPSILAPSQVAPILPRDSAYAVTATSATRTACAPSCPATAPAASASAARASARGGPETAQIVRRKMERARISFVAPTAASAAPAAEPPATVRSGGGGGRGGGGGMLTLAMRLRRRVLEDWKEMRRADPDGRGRAPPSVFRRVLRRFGLTLSDDEFYQLAAAYDPERSGSVDYNDSARSFKQFELLVLGGGLNRPPHRERRVSGSFADVCNRRLDPKRRSRARAETQPDSPGVQGAEANLPAGAAAAVAADQSRCQQQPTTAGLTRQQLDVLAEQLQPDGRRPRQVIGQRDEPHSYTAAGSSRAPGQQFAWPQAAGRFGQLQQRTRSWPSVSRSWNLQTQSDFVNPVGAVRRVLELQLEVFDAVAAEAAQPLPAGLAVLWRHERRPDSRRLLRLDCQLGLDSKSPPTARLSRALPPLSASGRSAPPSRAKRVGGPPPTAAAQAGCTRRRNRSRWSCSSRSRAEGGTRGSCGYRKVYRQRCRCESLTSSTCSWCRFSGAAVQRIGGCRRCASSLALGKSSVENSNLQSLQRLGVHTPARTAGRPAALLPIRALRRVRQRSLSLSVASPQALSSHRWQRNRRLSGARSPPAHADGVQIDALAAAALLVPDRDGVQVADGQAADIAADGLSGSRRRFSSAAGRRGAKIASSDTACGTPGLEALNSACCPAPGCSPAGRKSSSGCSRSESRSEARCTWSSGRCESSCRLILPRSPKPPEPTEASCSCSHQRLAGGRARAVGAARWCRGCRAASGTGSSHPDCLRRLCRQIFQPTVTKAQATESSRASALSMRSRLSGRAGEPAGSGHCWLGREAAVGRCSEGARLPRSVAEVQTDVRLGVALNDTPTYLLELHSSSSASELPPLMLPVAAEATRLAAAAVTSGSPCSVSRLKRHSSGRCAPGRRAAASSRMSPPPSGAPGGQRGGSTAGAAGKSPALDFQAKLTLCRRRAALLLQVAGAAAPQADIIVHVQQASETSRQLLSPKRWFGHRPQRGVAGPSTVDGRLQPVAGRAQSVRAASSQSGRVRVYSSRTKASRPAPSRSRRNSASWPVRELPLLPKQVTHHRAAEGRRAASAGAEPQDSRAGELSHLRLRLTSVQQLRRFQVHLEEWQRVRAK</sequence>
<feature type="compositionally biased region" description="Gly residues" evidence="1">
    <location>
        <begin position="926"/>
        <end position="935"/>
    </location>
</feature>